<name>A0AAD7VX32_9TELE</name>
<comment type="caution">
    <text evidence="1">The sequence shown here is derived from an EMBL/GenBank/DDBJ whole genome shotgun (WGS) entry which is preliminary data.</text>
</comment>
<keyword evidence="2" id="KW-1185">Reference proteome</keyword>
<protein>
    <submittedName>
        <fullName evidence="1">Uncharacterized protein</fullName>
    </submittedName>
</protein>
<gene>
    <name evidence="1" type="ORF">AAFF_G00244800</name>
</gene>
<evidence type="ECO:0000313" key="1">
    <source>
        <dbReference type="EMBL" id="KAJ8343151.1"/>
    </source>
</evidence>
<proteinExistence type="predicted"/>
<dbReference type="Proteomes" id="UP001221898">
    <property type="component" value="Unassembled WGS sequence"/>
</dbReference>
<accession>A0AAD7VX32</accession>
<dbReference type="AlphaFoldDB" id="A0AAD7VX32"/>
<dbReference type="EMBL" id="JAINUG010003260">
    <property type="protein sequence ID" value="KAJ8343151.1"/>
    <property type="molecule type" value="Genomic_DNA"/>
</dbReference>
<sequence length="120" mass="13274">MANRGTPQPYKLYPDLSAVRPPLTRKHAPVHSTTQHTAPVSFTALYTPPCNTLHLCHLQHRTLHHTTHCTCVIYSTVHSTTQHTAPMLFTARMSRNLSISALLSSETNVLPDSIKPGLCP</sequence>
<evidence type="ECO:0000313" key="2">
    <source>
        <dbReference type="Proteomes" id="UP001221898"/>
    </source>
</evidence>
<organism evidence="1 2">
    <name type="scientific">Aldrovandia affinis</name>
    <dbReference type="NCBI Taxonomy" id="143900"/>
    <lineage>
        <taxon>Eukaryota</taxon>
        <taxon>Metazoa</taxon>
        <taxon>Chordata</taxon>
        <taxon>Craniata</taxon>
        <taxon>Vertebrata</taxon>
        <taxon>Euteleostomi</taxon>
        <taxon>Actinopterygii</taxon>
        <taxon>Neopterygii</taxon>
        <taxon>Teleostei</taxon>
        <taxon>Notacanthiformes</taxon>
        <taxon>Halosauridae</taxon>
        <taxon>Aldrovandia</taxon>
    </lineage>
</organism>
<reference evidence="1" key="1">
    <citation type="journal article" date="2023" name="Science">
        <title>Genome structures resolve the early diversification of teleost fishes.</title>
        <authorList>
            <person name="Parey E."/>
            <person name="Louis A."/>
            <person name="Montfort J."/>
            <person name="Bouchez O."/>
            <person name="Roques C."/>
            <person name="Iampietro C."/>
            <person name="Lluch J."/>
            <person name="Castinel A."/>
            <person name="Donnadieu C."/>
            <person name="Desvignes T."/>
            <person name="Floi Bucao C."/>
            <person name="Jouanno E."/>
            <person name="Wen M."/>
            <person name="Mejri S."/>
            <person name="Dirks R."/>
            <person name="Jansen H."/>
            <person name="Henkel C."/>
            <person name="Chen W.J."/>
            <person name="Zahm M."/>
            <person name="Cabau C."/>
            <person name="Klopp C."/>
            <person name="Thompson A.W."/>
            <person name="Robinson-Rechavi M."/>
            <person name="Braasch I."/>
            <person name="Lecointre G."/>
            <person name="Bobe J."/>
            <person name="Postlethwait J.H."/>
            <person name="Berthelot C."/>
            <person name="Roest Crollius H."/>
            <person name="Guiguen Y."/>
        </authorList>
    </citation>
    <scope>NUCLEOTIDE SEQUENCE</scope>
    <source>
        <strain evidence="1">NC1722</strain>
    </source>
</reference>